<evidence type="ECO:0000256" key="6">
    <source>
        <dbReference type="ARBA" id="ARBA00022989"/>
    </source>
</evidence>
<sequence length="107" mass="11621">MFNRTTKNNDIDLNQDVSLLADSLDDLLKSWGSKSKEEAEEARSRAESLLKETRAKLQGPNRVTRAAKDAGSHVDEYIRDKPWHGVGIGAALGILVGALISTSTSGR</sequence>
<dbReference type="RefSeq" id="WP_154753720.1">
    <property type="nucleotide sequence ID" value="NZ_CP046509.1"/>
</dbReference>
<keyword evidence="3" id="KW-1003">Cell membrane</keyword>
<evidence type="ECO:0000259" key="9">
    <source>
        <dbReference type="Pfam" id="PF05957"/>
    </source>
</evidence>
<dbReference type="EMBL" id="CP046509">
    <property type="protein sequence ID" value="QGU86575.1"/>
    <property type="molecule type" value="Genomic_DNA"/>
</dbReference>
<dbReference type="InterPro" id="IPR043605">
    <property type="entry name" value="DUF883_C"/>
</dbReference>
<accession>A0A6I6EFA5</accession>
<keyword evidence="14" id="KW-1185">Reference proteome</keyword>
<feature type="transmembrane region" description="Helical" evidence="8">
    <location>
        <begin position="83"/>
        <end position="102"/>
    </location>
</feature>
<comment type="similarity">
    <text evidence="2">Belongs to the ElaB/YgaM/YqjD family.</text>
</comment>
<gene>
    <name evidence="11" type="ORF">GK011_16110</name>
    <name evidence="12" type="ORF">GN242_04795</name>
</gene>
<evidence type="ECO:0000256" key="7">
    <source>
        <dbReference type="ARBA" id="ARBA00023136"/>
    </source>
</evidence>
<evidence type="ECO:0000313" key="11">
    <source>
        <dbReference type="EMBL" id="MTD28462.1"/>
    </source>
</evidence>
<evidence type="ECO:0000256" key="4">
    <source>
        <dbReference type="ARBA" id="ARBA00022519"/>
    </source>
</evidence>
<evidence type="ECO:0000313" key="13">
    <source>
        <dbReference type="Proteomes" id="UP000424752"/>
    </source>
</evidence>
<accession>A0A6L6GV04</accession>
<evidence type="ECO:0000256" key="5">
    <source>
        <dbReference type="ARBA" id="ARBA00022692"/>
    </source>
</evidence>
<reference evidence="12 13" key="2">
    <citation type="submission" date="2019-12" db="EMBL/GenBank/DDBJ databases">
        <title>Erwinia sp. nov., isolated from droppings of birds in the Qinghai-Tiebt plateau of China.</title>
        <authorList>
            <person name="Ge Y."/>
        </authorList>
    </citation>
    <scope>NUCLEOTIDE SEQUENCE [LARGE SCALE GENOMIC DNA]</scope>
    <source>
        <strain evidence="12 13">J780</strain>
    </source>
</reference>
<protein>
    <submittedName>
        <fullName evidence="12">DUF883 family protein</fullName>
    </submittedName>
</protein>
<dbReference type="InterPro" id="IPR010279">
    <property type="entry name" value="YqjD/ElaB"/>
</dbReference>
<proteinExistence type="inferred from homology"/>
<dbReference type="Proteomes" id="UP000424752">
    <property type="component" value="Chromosome"/>
</dbReference>
<feature type="domain" description="DUF883" evidence="10">
    <location>
        <begin position="75"/>
        <end position="101"/>
    </location>
</feature>
<dbReference type="InterPro" id="IPR043604">
    <property type="entry name" value="DUF883_N"/>
</dbReference>
<dbReference type="KEGG" id="erwi:GN242_04795"/>
<evidence type="ECO:0000259" key="10">
    <source>
        <dbReference type="Pfam" id="PF19029"/>
    </source>
</evidence>
<comment type="subcellular location">
    <subcellularLocation>
        <location evidence="1">Cell inner membrane</location>
        <topology evidence="1">Single-pass membrane protein</topology>
    </subcellularLocation>
</comment>
<organism evidence="12 13">
    <name type="scientific">Erwinia sorbitola</name>
    <dbReference type="NCBI Taxonomy" id="2681984"/>
    <lineage>
        <taxon>Bacteria</taxon>
        <taxon>Pseudomonadati</taxon>
        <taxon>Pseudomonadota</taxon>
        <taxon>Gammaproteobacteria</taxon>
        <taxon>Enterobacterales</taxon>
        <taxon>Erwiniaceae</taxon>
        <taxon>Erwinia</taxon>
    </lineage>
</organism>
<evidence type="ECO:0000313" key="14">
    <source>
        <dbReference type="Proteomes" id="UP000480164"/>
    </source>
</evidence>
<evidence type="ECO:0000256" key="3">
    <source>
        <dbReference type="ARBA" id="ARBA00022475"/>
    </source>
</evidence>
<keyword evidence="6 8" id="KW-1133">Transmembrane helix</keyword>
<keyword evidence="4" id="KW-0997">Cell inner membrane</keyword>
<evidence type="ECO:0000256" key="1">
    <source>
        <dbReference type="ARBA" id="ARBA00004377"/>
    </source>
</evidence>
<dbReference type="GO" id="GO:0043022">
    <property type="term" value="F:ribosome binding"/>
    <property type="evidence" value="ECO:0007669"/>
    <property type="project" value="InterPro"/>
</dbReference>
<reference evidence="11 14" key="1">
    <citation type="submission" date="2019-11" db="EMBL/GenBank/DDBJ databases">
        <title>Erwinia sp. nov., isolated from feces of birds in Tibet plateau of China.</title>
        <authorList>
            <person name="Ge Y."/>
        </authorList>
    </citation>
    <scope>NUCLEOTIDE SEQUENCE [LARGE SCALE GENOMIC DNA]</scope>
    <source>
        <strain evidence="11 14">J316</strain>
    </source>
</reference>
<evidence type="ECO:0000256" key="2">
    <source>
        <dbReference type="ARBA" id="ARBA00010423"/>
    </source>
</evidence>
<dbReference type="EMBL" id="WLZX01000007">
    <property type="protein sequence ID" value="MTD28462.1"/>
    <property type="molecule type" value="Genomic_DNA"/>
</dbReference>
<dbReference type="GO" id="GO:0005886">
    <property type="term" value="C:plasma membrane"/>
    <property type="evidence" value="ECO:0007669"/>
    <property type="project" value="UniProtKB-SubCell"/>
</dbReference>
<keyword evidence="5 8" id="KW-0812">Transmembrane</keyword>
<dbReference type="Proteomes" id="UP000480164">
    <property type="component" value="Unassembled WGS sequence"/>
</dbReference>
<dbReference type="PANTHER" id="PTHR35893">
    <property type="entry name" value="INNER MEMBRANE PROTEIN-RELATED"/>
    <property type="match status" value="1"/>
</dbReference>
<dbReference type="PANTHER" id="PTHR35893:SF4">
    <property type="entry name" value="INNER MEMBRANE PROTEIN"/>
    <property type="match status" value="1"/>
</dbReference>
<keyword evidence="7 8" id="KW-0472">Membrane</keyword>
<name>A0A6I6EFA5_9GAMM</name>
<feature type="domain" description="DUF883" evidence="9">
    <location>
        <begin position="13"/>
        <end position="58"/>
    </location>
</feature>
<dbReference type="AlphaFoldDB" id="A0A6I6EFA5"/>
<dbReference type="Pfam" id="PF19029">
    <property type="entry name" value="DUF883_C"/>
    <property type="match status" value="1"/>
</dbReference>
<evidence type="ECO:0000256" key="8">
    <source>
        <dbReference type="SAM" id="Phobius"/>
    </source>
</evidence>
<dbReference type="Pfam" id="PF05957">
    <property type="entry name" value="DUF883"/>
    <property type="match status" value="1"/>
</dbReference>
<evidence type="ECO:0000313" key="12">
    <source>
        <dbReference type="EMBL" id="QGU86575.1"/>
    </source>
</evidence>